<reference evidence="1 2" key="1">
    <citation type="submission" date="2019-12" db="EMBL/GenBank/DDBJ databases">
        <title>Draft genome sequence of Pseudomonas otitidis recovered from a chicken carcass.</title>
        <authorList>
            <person name="Vieira T.R."/>
            <person name="Oliviera E.F.C."/>
            <person name="Silva N.M.V."/>
            <person name="Sambrano G.E."/>
            <person name="Cibulski S.P."/>
            <person name="Cardoso M.R.I."/>
        </authorList>
    </citation>
    <scope>NUCLEOTIDE SEQUENCE [LARGE SCALE GENOMIC DNA]</scope>
    <source>
        <strain evidence="1 2">25_K</strain>
    </source>
</reference>
<accession>A0A7X3H730</accession>
<comment type="caution">
    <text evidence="1">The sequence shown here is derived from an EMBL/GenBank/DDBJ whole genome shotgun (WGS) entry which is preliminary data.</text>
</comment>
<dbReference type="AlphaFoldDB" id="A0A7X3H730"/>
<protein>
    <submittedName>
        <fullName evidence="1">Uncharacterized protein</fullName>
    </submittedName>
</protein>
<dbReference type="EMBL" id="WTFN01000012">
    <property type="protein sequence ID" value="MWK55709.1"/>
    <property type="molecule type" value="Genomic_DNA"/>
</dbReference>
<dbReference type="RefSeq" id="WP_160480274.1">
    <property type="nucleotide sequence ID" value="NZ_WTFN01000012.1"/>
</dbReference>
<evidence type="ECO:0000313" key="1">
    <source>
        <dbReference type="EMBL" id="MWK55709.1"/>
    </source>
</evidence>
<name>A0A7X3H730_9GAMM</name>
<gene>
    <name evidence="1" type="ORF">GO594_06960</name>
</gene>
<evidence type="ECO:0000313" key="2">
    <source>
        <dbReference type="Proteomes" id="UP000461288"/>
    </source>
</evidence>
<dbReference type="Proteomes" id="UP000461288">
    <property type="component" value="Unassembled WGS sequence"/>
</dbReference>
<proteinExistence type="predicted"/>
<organism evidence="1 2">
    <name type="scientific">Metapseudomonas otitidis</name>
    <dbReference type="NCBI Taxonomy" id="319939"/>
    <lineage>
        <taxon>Bacteria</taxon>
        <taxon>Pseudomonadati</taxon>
        <taxon>Pseudomonadota</taxon>
        <taxon>Gammaproteobacteria</taxon>
        <taxon>Pseudomonadales</taxon>
        <taxon>Pseudomonadaceae</taxon>
        <taxon>Metapseudomonas</taxon>
    </lineage>
</organism>
<sequence length="51" mass="5567">MDNQFTPTHSAALRKTQKLPEKHLVNLGSMNAMVFLENGKISNLGAIKASN</sequence>